<keyword evidence="2" id="KW-0813">Transport</keyword>
<keyword evidence="4 9" id="KW-0812">Transmembrane</keyword>
<keyword evidence="8 9" id="KW-0472">Membrane</keyword>
<feature type="transmembrane region" description="Helical" evidence="9">
    <location>
        <begin position="245"/>
        <end position="267"/>
    </location>
</feature>
<dbReference type="GO" id="GO:0005886">
    <property type="term" value="C:plasma membrane"/>
    <property type="evidence" value="ECO:0007669"/>
    <property type="project" value="UniProtKB-SubCell"/>
</dbReference>
<dbReference type="InterPro" id="IPR011527">
    <property type="entry name" value="ABC1_TM_dom"/>
</dbReference>
<dbReference type="FunFam" id="1.20.1560.10:FF:000011">
    <property type="entry name" value="Multidrug ABC transporter ATP-binding protein"/>
    <property type="match status" value="1"/>
</dbReference>
<dbReference type="PROSITE" id="PS50893">
    <property type="entry name" value="ABC_TRANSPORTER_2"/>
    <property type="match status" value="1"/>
</dbReference>
<dbReference type="InterPro" id="IPR039421">
    <property type="entry name" value="Type_1_exporter"/>
</dbReference>
<dbReference type="InterPro" id="IPR027417">
    <property type="entry name" value="P-loop_NTPase"/>
</dbReference>
<keyword evidence="7 9" id="KW-1133">Transmembrane helix</keyword>
<dbReference type="InterPro" id="IPR003439">
    <property type="entry name" value="ABC_transporter-like_ATP-bd"/>
</dbReference>
<dbReference type="PROSITE" id="PS00211">
    <property type="entry name" value="ABC_TRANSPORTER_1"/>
    <property type="match status" value="1"/>
</dbReference>
<keyword evidence="3" id="KW-1003">Cell membrane</keyword>
<evidence type="ECO:0000256" key="3">
    <source>
        <dbReference type="ARBA" id="ARBA00022475"/>
    </source>
</evidence>
<evidence type="ECO:0000256" key="8">
    <source>
        <dbReference type="ARBA" id="ARBA00023136"/>
    </source>
</evidence>
<dbReference type="Gene3D" id="1.20.1560.10">
    <property type="entry name" value="ABC transporter type 1, transmembrane domain"/>
    <property type="match status" value="1"/>
</dbReference>
<dbReference type="OrthoDB" id="9770415at2"/>
<feature type="transmembrane region" description="Helical" evidence="9">
    <location>
        <begin position="62"/>
        <end position="84"/>
    </location>
</feature>
<evidence type="ECO:0000313" key="13">
    <source>
        <dbReference type="Proteomes" id="UP000294292"/>
    </source>
</evidence>
<dbReference type="InterPro" id="IPR003593">
    <property type="entry name" value="AAA+_ATPase"/>
</dbReference>
<evidence type="ECO:0000256" key="4">
    <source>
        <dbReference type="ARBA" id="ARBA00022692"/>
    </source>
</evidence>
<dbReference type="SMART" id="SM00382">
    <property type="entry name" value="AAA"/>
    <property type="match status" value="1"/>
</dbReference>
<comment type="subcellular location">
    <subcellularLocation>
        <location evidence="1">Cell membrane</location>
        <topology evidence="1">Multi-pass membrane protein</topology>
    </subcellularLocation>
</comment>
<keyword evidence="6 12" id="KW-0067">ATP-binding</keyword>
<reference evidence="12 13" key="1">
    <citation type="submission" date="2019-03" db="EMBL/GenBank/DDBJ databases">
        <title>Complete genome sequence of Paenisporosarcina antarctica CGMCC 1.6503T.</title>
        <authorList>
            <person name="Rong J.-C."/>
            <person name="Chi N.-Y."/>
            <person name="Zhang Q.-F."/>
        </authorList>
    </citation>
    <scope>NUCLEOTIDE SEQUENCE [LARGE SCALE GENOMIC DNA]</scope>
    <source>
        <strain evidence="12 13">CGMCC 1.6503</strain>
    </source>
</reference>
<dbReference type="Pfam" id="PF00664">
    <property type="entry name" value="ABC_membrane"/>
    <property type="match status" value="1"/>
</dbReference>
<dbReference type="Gene3D" id="3.40.50.300">
    <property type="entry name" value="P-loop containing nucleotide triphosphate hydrolases"/>
    <property type="match status" value="1"/>
</dbReference>
<feature type="domain" description="ABC transmembrane type-1" evidence="11">
    <location>
        <begin position="26"/>
        <end position="305"/>
    </location>
</feature>
<evidence type="ECO:0000256" key="1">
    <source>
        <dbReference type="ARBA" id="ARBA00004651"/>
    </source>
</evidence>
<feature type="transmembrane region" description="Helical" evidence="9">
    <location>
        <begin position="138"/>
        <end position="158"/>
    </location>
</feature>
<dbReference type="CDD" id="cd18551">
    <property type="entry name" value="ABC_6TM_LmrA_like"/>
    <property type="match status" value="1"/>
</dbReference>
<dbReference type="EMBL" id="CP038015">
    <property type="protein sequence ID" value="QBP39991.1"/>
    <property type="molecule type" value="Genomic_DNA"/>
</dbReference>
<dbReference type="PANTHER" id="PTHR43394">
    <property type="entry name" value="ATP-DEPENDENT PERMEASE MDL1, MITOCHONDRIAL"/>
    <property type="match status" value="1"/>
</dbReference>
<feature type="domain" description="ABC transporter" evidence="10">
    <location>
        <begin position="335"/>
        <end position="570"/>
    </location>
</feature>
<dbReference type="Pfam" id="PF00005">
    <property type="entry name" value="ABC_tran"/>
    <property type="match status" value="1"/>
</dbReference>
<dbReference type="RefSeq" id="WP_134208507.1">
    <property type="nucleotide sequence ID" value="NZ_CP038015.1"/>
</dbReference>
<protein>
    <submittedName>
        <fullName evidence="12">ABC transporter ATP-binding protein</fullName>
    </submittedName>
</protein>
<evidence type="ECO:0000313" key="12">
    <source>
        <dbReference type="EMBL" id="QBP39991.1"/>
    </source>
</evidence>
<dbReference type="InterPro" id="IPR017871">
    <property type="entry name" value="ABC_transporter-like_CS"/>
</dbReference>
<feature type="transmembrane region" description="Helical" evidence="9">
    <location>
        <begin position="164"/>
        <end position="181"/>
    </location>
</feature>
<keyword evidence="13" id="KW-1185">Reference proteome</keyword>
<organism evidence="12 13">
    <name type="scientific">Paenisporosarcina antarctica</name>
    <dbReference type="NCBI Taxonomy" id="417367"/>
    <lineage>
        <taxon>Bacteria</taxon>
        <taxon>Bacillati</taxon>
        <taxon>Bacillota</taxon>
        <taxon>Bacilli</taxon>
        <taxon>Bacillales</taxon>
        <taxon>Caryophanaceae</taxon>
        <taxon>Paenisporosarcina</taxon>
    </lineage>
</organism>
<evidence type="ECO:0000259" key="11">
    <source>
        <dbReference type="PROSITE" id="PS50929"/>
    </source>
</evidence>
<dbReference type="GO" id="GO:0016887">
    <property type="term" value="F:ATP hydrolysis activity"/>
    <property type="evidence" value="ECO:0007669"/>
    <property type="project" value="InterPro"/>
</dbReference>
<dbReference type="KEGG" id="panc:E2636_01915"/>
<dbReference type="Proteomes" id="UP000294292">
    <property type="component" value="Chromosome"/>
</dbReference>
<dbReference type="SUPFAM" id="SSF90123">
    <property type="entry name" value="ABC transporter transmembrane region"/>
    <property type="match status" value="1"/>
</dbReference>
<evidence type="ECO:0000256" key="7">
    <source>
        <dbReference type="ARBA" id="ARBA00022989"/>
    </source>
</evidence>
<dbReference type="AlphaFoldDB" id="A0A4P6ZUJ1"/>
<feature type="transmembrane region" description="Helical" evidence="9">
    <location>
        <begin position="20"/>
        <end position="42"/>
    </location>
</feature>
<accession>A0A4P6ZUJ1</accession>
<evidence type="ECO:0000256" key="2">
    <source>
        <dbReference type="ARBA" id="ARBA00022448"/>
    </source>
</evidence>
<gene>
    <name evidence="12" type="ORF">E2636_01915</name>
</gene>
<evidence type="ECO:0000256" key="9">
    <source>
        <dbReference type="SAM" id="Phobius"/>
    </source>
</evidence>
<evidence type="ECO:0000259" key="10">
    <source>
        <dbReference type="PROSITE" id="PS50893"/>
    </source>
</evidence>
<dbReference type="InterPro" id="IPR036640">
    <property type="entry name" value="ABC1_TM_sf"/>
</dbReference>
<dbReference type="FunFam" id="3.40.50.300:FF:000221">
    <property type="entry name" value="Multidrug ABC transporter ATP-binding protein"/>
    <property type="match status" value="1"/>
</dbReference>
<proteinExistence type="predicted"/>
<feature type="transmembrane region" description="Helical" evidence="9">
    <location>
        <begin position="279"/>
        <end position="303"/>
    </location>
</feature>
<dbReference type="PROSITE" id="PS50929">
    <property type="entry name" value="ABC_TM1F"/>
    <property type="match status" value="1"/>
</dbReference>
<evidence type="ECO:0000256" key="6">
    <source>
        <dbReference type="ARBA" id="ARBA00022840"/>
    </source>
</evidence>
<evidence type="ECO:0000256" key="5">
    <source>
        <dbReference type="ARBA" id="ARBA00022741"/>
    </source>
</evidence>
<dbReference type="GO" id="GO:0015421">
    <property type="term" value="F:ABC-type oligopeptide transporter activity"/>
    <property type="evidence" value="ECO:0007669"/>
    <property type="project" value="TreeGrafter"/>
</dbReference>
<keyword evidence="5" id="KW-0547">Nucleotide-binding</keyword>
<name>A0A4P6ZUJ1_9BACL</name>
<dbReference type="SUPFAM" id="SSF52540">
    <property type="entry name" value="P-loop containing nucleoside triphosphate hydrolases"/>
    <property type="match status" value="1"/>
</dbReference>
<dbReference type="PANTHER" id="PTHR43394:SF1">
    <property type="entry name" value="ATP-BINDING CASSETTE SUB-FAMILY B MEMBER 10, MITOCHONDRIAL"/>
    <property type="match status" value="1"/>
</dbReference>
<dbReference type="GO" id="GO:0005524">
    <property type="term" value="F:ATP binding"/>
    <property type="evidence" value="ECO:0007669"/>
    <property type="project" value="UniProtKB-KW"/>
</dbReference>
<sequence length="574" mass="63194">MTKKPSSSKQFFQLIRSLKWPFGITVFAVLLALAETITGLIIPLVTKDLVDSLTTAIFDWRIITLLFIVFILQAIAGGVSYYLLSYIGETIVSDLRMKLWRKVLRLPIPYFDSLETGETMSRITQDTSILKQLITGHLVTFVSGIISVIGSVIILFFIDWKMTLILLVSVPLAMAIIIPLGRKMHKVAKGTQEEMAKFSGLLGRVLSDIRLVKAYRAEETESLKGDQAIGKLFQFGLKEARIQSIISPIMTLIMMGILVVILGYGGMQVSNGQLSPGSLVAIIFYLFQIVVPFAQMASFFTAYQKAVGATERIQNMLELDHETITGSPVINKESLRFEQVYFSYSEDKKILTDVSFEAVPGTVTAFVGPSGGGKTTIFSLLERFYEPNSGAIFVGHTAISDLPLGDWRGRIGYVSQESPLMNGSILDNLAYGFNQSPPLEIIKEAAIAANAWEFIEKLPQGFETLVGERGMKLSGGQRQRIAIARALLYNPQILLLDEATSNLDSGSEILVQEALQLLMKGRTTLVIAHRLATVLHADQILVLEGGHITGSGTHSELFDSHKLYKEFALGQGLS</sequence>